<dbReference type="Proteomes" id="UP000177798">
    <property type="component" value="Chromosome 15"/>
</dbReference>
<sequence>MVPITWSSVVYTYYGEITPTIVNATTPTLTPPGATQLYNSGSIIRDRYLNSTATQLTLGQPINGLSDRYIINNQLQV</sequence>
<reference evidence="2" key="1">
    <citation type="journal article" date="2017" name="Genome Biol. Evol.">
        <title>The complete genome sequence of the phytopathogenic fungus Sclerotinia sclerotiorum reveals insights into the genome architecture of broad host range pathogens.</title>
        <authorList>
            <person name="Derbyshire M."/>
            <person name="Denton-Giles M."/>
            <person name="Hegedus D."/>
            <person name="Seifbarghy S."/>
            <person name="Rollins J."/>
            <person name="van Kan J."/>
            <person name="Seidl M.F."/>
            <person name="Faino L."/>
            <person name="Mbengue M."/>
            <person name="Navaud O."/>
            <person name="Raffaele S."/>
            <person name="Hammond-Kosack K."/>
            <person name="Heard S."/>
            <person name="Oliver R."/>
        </authorList>
    </citation>
    <scope>NUCLEOTIDE SEQUENCE [LARGE SCALE GENOMIC DNA]</scope>
    <source>
        <strain evidence="2">ATCC 18683 / 1980 / Ss-1</strain>
    </source>
</reference>
<dbReference type="AlphaFoldDB" id="A0A1D9QKI0"/>
<dbReference type="VEuPathDB" id="FungiDB:sscle_15g102270"/>
<evidence type="ECO:0000313" key="2">
    <source>
        <dbReference type="Proteomes" id="UP000177798"/>
    </source>
</evidence>
<dbReference type="RefSeq" id="XP_001585497.1">
    <property type="nucleotide sequence ID" value="XM_001585447.1"/>
</dbReference>
<name>A0A1D9QKI0_SCLS1</name>
<proteinExistence type="predicted"/>
<evidence type="ECO:0000313" key="1">
    <source>
        <dbReference type="EMBL" id="APA15457.1"/>
    </source>
</evidence>
<protein>
    <submittedName>
        <fullName evidence="1">Uncharacterized protein</fullName>
    </submittedName>
</protein>
<dbReference type="EMBL" id="CP017828">
    <property type="protein sequence ID" value="APA15457.1"/>
    <property type="molecule type" value="Genomic_DNA"/>
</dbReference>
<organism evidence="1 2">
    <name type="scientific">Sclerotinia sclerotiorum (strain ATCC 18683 / 1980 / Ss-1)</name>
    <name type="common">White mold</name>
    <name type="synonym">Whetzelinia sclerotiorum</name>
    <dbReference type="NCBI Taxonomy" id="665079"/>
    <lineage>
        <taxon>Eukaryota</taxon>
        <taxon>Fungi</taxon>
        <taxon>Dikarya</taxon>
        <taxon>Ascomycota</taxon>
        <taxon>Pezizomycotina</taxon>
        <taxon>Leotiomycetes</taxon>
        <taxon>Helotiales</taxon>
        <taxon>Sclerotiniaceae</taxon>
        <taxon>Sclerotinia</taxon>
    </lineage>
</organism>
<accession>A0A1D9QKI0</accession>
<gene>
    <name evidence="1" type="ORF">sscle_15g102270</name>
</gene>
<dbReference type="KEGG" id="ssl:SS1G_13381"/>
<dbReference type="OrthoDB" id="258392at2759"/>